<evidence type="ECO:0000256" key="5">
    <source>
        <dbReference type="ARBA" id="ARBA00023136"/>
    </source>
</evidence>
<dbReference type="Gene3D" id="1.20.1070.10">
    <property type="entry name" value="Rhodopsin 7-helix transmembrane proteins"/>
    <property type="match status" value="1"/>
</dbReference>
<keyword evidence="6" id="KW-0675">Receptor</keyword>
<protein>
    <recommendedName>
        <fullName evidence="10">G-protein coupled receptors family 2 profile 2 domain-containing protein</fullName>
    </recommendedName>
</protein>
<evidence type="ECO:0000256" key="3">
    <source>
        <dbReference type="ARBA" id="ARBA00022989"/>
    </source>
</evidence>
<keyword evidence="2 9" id="KW-0812">Transmembrane</keyword>
<feature type="transmembrane region" description="Helical" evidence="9">
    <location>
        <begin position="380"/>
        <end position="405"/>
    </location>
</feature>
<dbReference type="OrthoDB" id="16753at2759"/>
<dbReference type="Gene3D" id="4.10.1240.10">
    <property type="entry name" value="GPCR, family 2, extracellular hormone receptor domain"/>
    <property type="match status" value="1"/>
</dbReference>
<evidence type="ECO:0000256" key="2">
    <source>
        <dbReference type="ARBA" id="ARBA00022692"/>
    </source>
</evidence>
<dbReference type="Proteomes" id="UP000479000">
    <property type="component" value="Unassembled WGS sequence"/>
</dbReference>
<feature type="transmembrane region" description="Helical" evidence="9">
    <location>
        <begin position="455"/>
        <end position="477"/>
    </location>
</feature>
<dbReference type="GO" id="GO:0007166">
    <property type="term" value="P:cell surface receptor signaling pathway"/>
    <property type="evidence" value="ECO:0007669"/>
    <property type="project" value="InterPro"/>
</dbReference>
<dbReference type="PROSITE" id="PS50261">
    <property type="entry name" value="G_PROTEIN_RECEP_F2_4"/>
    <property type="match status" value="1"/>
</dbReference>
<dbReference type="GO" id="GO:0008528">
    <property type="term" value="F:G protein-coupled peptide receptor activity"/>
    <property type="evidence" value="ECO:0007669"/>
    <property type="project" value="TreeGrafter"/>
</dbReference>
<dbReference type="SUPFAM" id="SSF111418">
    <property type="entry name" value="Hormone receptor domain"/>
    <property type="match status" value="1"/>
</dbReference>
<feature type="domain" description="G-protein coupled receptors family 2 profile 2" evidence="10">
    <location>
        <begin position="317"/>
        <end position="478"/>
    </location>
</feature>
<organism evidence="11 12">
    <name type="scientific">Nesidiocoris tenuis</name>
    <dbReference type="NCBI Taxonomy" id="355587"/>
    <lineage>
        <taxon>Eukaryota</taxon>
        <taxon>Metazoa</taxon>
        <taxon>Ecdysozoa</taxon>
        <taxon>Arthropoda</taxon>
        <taxon>Hexapoda</taxon>
        <taxon>Insecta</taxon>
        <taxon>Pterygota</taxon>
        <taxon>Neoptera</taxon>
        <taxon>Paraneoptera</taxon>
        <taxon>Hemiptera</taxon>
        <taxon>Heteroptera</taxon>
        <taxon>Panheteroptera</taxon>
        <taxon>Cimicomorpha</taxon>
        <taxon>Miridae</taxon>
        <taxon>Dicyphina</taxon>
        <taxon>Nesidiocoris</taxon>
    </lineage>
</organism>
<dbReference type="GO" id="GO:0005886">
    <property type="term" value="C:plasma membrane"/>
    <property type="evidence" value="ECO:0007669"/>
    <property type="project" value="TreeGrafter"/>
</dbReference>
<keyword evidence="5 9" id="KW-0472">Membrane</keyword>
<keyword evidence="12" id="KW-1185">Reference proteome</keyword>
<comment type="subcellular location">
    <subcellularLocation>
        <location evidence="1">Membrane</location>
        <topology evidence="1">Multi-pass membrane protein</topology>
    </subcellularLocation>
</comment>
<evidence type="ECO:0000256" key="8">
    <source>
        <dbReference type="SAM" id="MobiDB-lite"/>
    </source>
</evidence>
<feature type="transmembrane region" description="Helical" evidence="9">
    <location>
        <begin position="426"/>
        <end position="443"/>
    </location>
</feature>
<dbReference type="PRINTS" id="PR00249">
    <property type="entry name" value="GPCRSECRETIN"/>
</dbReference>
<dbReference type="InterPro" id="IPR036445">
    <property type="entry name" value="GPCR_2_extracell_dom_sf"/>
</dbReference>
<evidence type="ECO:0000259" key="10">
    <source>
        <dbReference type="PROSITE" id="PS50261"/>
    </source>
</evidence>
<dbReference type="InterPro" id="IPR000832">
    <property type="entry name" value="GPCR_2_secretin-like"/>
</dbReference>
<dbReference type="AlphaFoldDB" id="A0A6H5HKS0"/>
<sequence>MSIFEIMFTKSSDLILFAFVTFMLTTSYSEICTIRVRVKARKLAYIKGRYLVRTSPRVKRQMVILSSFCPHSINIIISNDNDKGIVWIHSNFGCLNESVLQGTLSVKYPYHQRIPLPTKETRRKQSTIIPNSAAKRSSYRPPSTRDPSISECISHTVPPWKLIYCHIILKKYFPSSLFILSWATPRGVLLPQCKHIFDIQRSFSVQNSLRKILFRGFAFRRCLENGSWFRHPDTGQPWSNYTTCIDIEDLEPTTSCGLSGTSWSSVIRQSSRKINLIIIKLKMKMKVELELEVKLELKRKLIIKLKLKVKLELKLNLIITRLHLHLALVVVFVKDDSAMRWFYFIGWLLPAALTIIYAVVRSSYPDETRQCWMNDSHTQWILTVPVCLSMLASLAFLVNVVRVLLTKLHCNSANPAPIGLRKAVRAAFILVPLFGIHHILIPFRPEPHEPGERIYQVFSALLVSLQGFCVSVLFCFANVDVHFLSRTFPGMANRYHRLFRSAHSFWAHHHGSVSRIRRWRWPWKKAAMTLGNLKMVCSIKIANFARFARSAHTSAARSDHRSASADPP</sequence>
<feature type="transmembrane region" description="Helical" evidence="9">
    <location>
        <begin position="341"/>
        <end position="360"/>
    </location>
</feature>
<accession>A0A6H5HKS0</accession>
<keyword evidence="3 9" id="KW-1133">Transmembrane helix</keyword>
<gene>
    <name evidence="11" type="ORF">NTEN_LOCUS19226</name>
</gene>
<dbReference type="PANTHER" id="PTHR45620">
    <property type="entry name" value="PDF RECEPTOR-LIKE PROTEIN-RELATED"/>
    <property type="match status" value="1"/>
</dbReference>
<evidence type="ECO:0000313" key="11">
    <source>
        <dbReference type="EMBL" id="CAB0014819.1"/>
    </source>
</evidence>
<feature type="region of interest" description="Disordered" evidence="8">
    <location>
        <begin position="119"/>
        <end position="147"/>
    </location>
</feature>
<dbReference type="InterPro" id="IPR017981">
    <property type="entry name" value="GPCR_2-like_7TM"/>
</dbReference>
<evidence type="ECO:0000256" key="1">
    <source>
        <dbReference type="ARBA" id="ARBA00004141"/>
    </source>
</evidence>
<keyword evidence="4" id="KW-0297">G-protein coupled receptor</keyword>
<dbReference type="GO" id="GO:0007188">
    <property type="term" value="P:adenylate cyclase-modulating G protein-coupled receptor signaling pathway"/>
    <property type="evidence" value="ECO:0007669"/>
    <property type="project" value="TreeGrafter"/>
</dbReference>
<dbReference type="EMBL" id="CADCXU010028218">
    <property type="protein sequence ID" value="CAB0014819.1"/>
    <property type="molecule type" value="Genomic_DNA"/>
</dbReference>
<keyword evidence="7" id="KW-0807">Transducer</keyword>
<dbReference type="PANTHER" id="PTHR45620:SF43">
    <property type="entry name" value="HECTOR, ISOFORM A"/>
    <property type="match status" value="1"/>
</dbReference>
<proteinExistence type="predicted"/>
<dbReference type="Pfam" id="PF00002">
    <property type="entry name" value="7tm_2"/>
    <property type="match status" value="1"/>
</dbReference>
<evidence type="ECO:0000256" key="9">
    <source>
        <dbReference type="SAM" id="Phobius"/>
    </source>
</evidence>
<evidence type="ECO:0000313" key="12">
    <source>
        <dbReference type="Proteomes" id="UP000479000"/>
    </source>
</evidence>
<reference evidence="11 12" key="1">
    <citation type="submission" date="2020-02" db="EMBL/GenBank/DDBJ databases">
        <authorList>
            <person name="Ferguson B K."/>
        </authorList>
    </citation>
    <scope>NUCLEOTIDE SEQUENCE [LARGE SCALE GENOMIC DNA]</scope>
</reference>
<evidence type="ECO:0000256" key="7">
    <source>
        <dbReference type="ARBA" id="ARBA00023224"/>
    </source>
</evidence>
<dbReference type="InterPro" id="IPR050332">
    <property type="entry name" value="GPCR_2"/>
</dbReference>
<evidence type="ECO:0000256" key="4">
    <source>
        <dbReference type="ARBA" id="ARBA00023040"/>
    </source>
</evidence>
<name>A0A6H5HKS0_9HEMI</name>
<evidence type="ECO:0000256" key="6">
    <source>
        <dbReference type="ARBA" id="ARBA00023170"/>
    </source>
</evidence>